<dbReference type="EMBL" id="JAAXOY010000227">
    <property type="protein sequence ID" value="NKY39876.1"/>
    <property type="molecule type" value="Genomic_DNA"/>
</dbReference>
<dbReference type="Gene3D" id="3.40.50.1820">
    <property type="entry name" value="alpha/beta hydrolase"/>
    <property type="match status" value="1"/>
</dbReference>
<dbReference type="Pfam" id="PF01738">
    <property type="entry name" value="DLH"/>
    <property type="match status" value="1"/>
</dbReference>
<evidence type="ECO:0000313" key="2">
    <source>
        <dbReference type="EMBL" id="NKY39876.1"/>
    </source>
</evidence>
<dbReference type="Proteomes" id="UP000777774">
    <property type="component" value="Unassembled WGS sequence"/>
</dbReference>
<sequence>MAEVVLFHHAQGLTPGVQTLAETLRAAGHTVHVPDLYDGRTFDDLESGIGYAEQTGFQTVVDRGVAAVRGLPDRLVVLGISLGVMSAQTVAQSRPGVVGAVLVGSCVPPEALGSAWPDHVPVQVHGMDADPVFVGEGDVEAARELVDAVPDGELFLYPGDQHLFVDASLPAYDEDAAALLRERVLAFLDRVG</sequence>
<proteinExistence type="predicted"/>
<reference evidence="2 3" key="1">
    <citation type="submission" date="2020-04" db="EMBL/GenBank/DDBJ databases">
        <title>MicrobeNet Type strains.</title>
        <authorList>
            <person name="Nicholson A.C."/>
        </authorList>
    </citation>
    <scope>NUCLEOTIDE SEQUENCE [LARGE SCALE GENOMIC DNA]</scope>
    <source>
        <strain evidence="2 3">ATCC BAA-787</strain>
    </source>
</reference>
<dbReference type="GO" id="GO:0016787">
    <property type="term" value="F:hydrolase activity"/>
    <property type="evidence" value="ECO:0007669"/>
    <property type="project" value="UniProtKB-KW"/>
</dbReference>
<organism evidence="2 3">
    <name type="scientific">Cellulomonas septica</name>
    <dbReference type="NCBI Taxonomy" id="285080"/>
    <lineage>
        <taxon>Bacteria</taxon>
        <taxon>Bacillati</taxon>
        <taxon>Actinomycetota</taxon>
        <taxon>Actinomycetes</taxon>
        <taxon>Micrococcales</taxon>
        <taxon>Cellulomonadaceae</taxon>
        <taxon>Cellulomonas</taxon>
    </lineage>
</organism>
<protein>
    <submittedName>
        <fullName evidence="2">Dienelactone hydrolase</fullName>
    </submittedName>
</protein>
<gene>
    <name evidence="2" type="ORF">HGA02_10145</name>
</gene>
<evidence type="ECO:0000259" key="1">
    <source>
        <dbReference type="Pfam" id="PF01738"/>
    </source>
</evidence>
<dbReference type="RefSeq" id="WP_168678900.1">
    <property type="nucleotide sequence ID" value="NZ_JAAXOY010000227.1"/>
</dbReference>
<dbReference type="SUPFAM" id="SSF53474">
    <property type="entry name" value="alpha/beta-Hydrolases"/>
    <property type="match status" value="1"/>
</dbReference>
<dbReference type="InterPro" id="IPR002925">
    <property type="entry name" value="Dienelactn_hydro"/>
</dbReference>
<dbReference type="PANTHER" id="PTHR46623:SF6">
    <property type="entry name" value="ALPHA_BETA-HYDROLASES SUPERFAMILY PROTEIN"/>
    <property type="match status" value="1"/>
</dbReference>
<accession>A0ABX1K2X3</accession>
<name>A0ABX1K2X3_9CELL</name>
<keyword evidence="3" id="KW-1185">Reference proteome</keyword>
<dbReference type="InterPro" id="IPR051049">
    <property type="entry name" value="Dienelactone_hydrolase-like"/>
</dbReference>
<dbReference type="InterPro" id="IPR029058">
    <property type="entry name" value="AB_hydrolase_fold"/>
</dbReference>
<keyword evidence="2" id="KW-0378">Hydrolase</keyword>
<evidence type="ECO:0000313" key="3">
    <source>
        <dbReference type="Proteomes" id="UP000777774"/>
    </source>
</evidence>
<comment type="caution">
    <text evidence="2">The sequence shown here is derived from an EMBL/GenBank/DDBJ whole genome shotgun (WGS) entry which is preliminary data.</text>
</comment>
<feature type="domain" description="Dienelactone hydrolase" evidence="1">
    <location>
        <begin position="4"/>
        <end position="190"/>
    </location>
</feature>
<dbReference type="PANTHER" id="PTHR46623">
    <property type="entry name" value="CARBOXYMETHYLENEBUTENOLIDASE-RELATED"/>
    <property type="match status" value="1"/>
</dbReference>